<feature type="domain" description="PAS" evidence="4">
    <location>
        <begin position="668"/>
        <end position="723"/>
    </location>
</feature>
<feature type="domain" description="PAS" evidence="4">
    <location>
        <begin position="412"/>
        <end position="484"/>
    </location>
</feature>
<dbReference type="NCBIfam" id="TIGR00254">
    <property type="entry name" value="GGDEF"/>
    <property type="match status" value="1"/>
</dbReference>
<dbReference type="Pfam" id="PF13426">
    <property type="entry name" value="PAS_9"/>
    <property type="match status" value="1"/>
</dbReference>
<dbReference type="CDD" id="cd00130">
    <property type="entry name" value="PAS"/>
    <property type="match status" value="5"/>
</dbReference>
<evidence type="ECO:0000259" key="6">
    <source>
        <dbReference type="PROSITE" id="PS50885"/>
    </source>
</evidence>
<keyword evidence="3" id="KW-1133">Transmembrane helix</keyword>
<dbReference type="InterPro" id="IPR035965">
    <property type="entry name" value="PAS-like_dom_sf"/>
</dbReference>
<dbReference type="Pfam" id="PF08448">
    <property type="entry name" value="PAS_4"/>
    <property type="match status" value="2"/>
</dbReference>
<dbReference type="InterPro" id="IPR000700">
    <property type="entry name" value="PAS-assoc_C"/>
</dbReference>
<dbReference type="InterPro" id="IPR000014">
    <property type="entry name" value="PAS"/>
</dbReference>
<dbReference type="InterPro" id="IPR029787">
    <property type="entry name" value="Nucleotide_cyclase"/>
</dbReference>
<feature type="domain" description="GGDEF" evidence="7">
    <location>
        <begin position="951"/>
        <end position="1078"/>
    </location>
</feature>
<dbReference type="HOGENOM" id="CLU_286488_0_0_6"/>
<organism evidence="8 9">
    <name type="scientific">Psychromonas ingrahamii (strain DSM 17664 / CCUG 51855 / 37)</name>
    <dbReference type="NCBI Taxonomy" id="357804"/>
    <lineage>
        <taxon>Bacteria</taxon>
        <taxon>Pseudomonadati</taxon>
        <taxon>Pseudomonadota</taxon>
        <taxon>Gammaproteobacteria</taxon>
        <taxon>Alteromonadales</taxon>
        <taxon>Psychromonadaceae</taxon>
        <taxon>Psychromonas</taxon>
    </lineage>
</organism>
<feature type="domain" description="PAC" evidence="5">
    <location>
        <begin position="487"/>
        <end position="539"/>
    </location>
</feature>
<dbReference type="CDD" id="cd01949">
    <property type="entry name" value="GGDEF"/>
    <property type="match status" value="1"/>
</dbReference>
<dbReference type="GO" id="GO:0003824">
    <property type="term" value="F:catalytic activity"/>
    <property type="evidence" value="ECO:0007669"/>
    <property type="project" value="UniProtKB-ARBA"/>
</dbReference>
<dbReference type="PANTHER" id="PTHR44757">
    <property type="entry name" value="DIGUANYLATE CYCLASE DGCP"/>
    <property type="match status" value="1"/>
</dbReference>
<feature type="domain" description="PAS" evidence="4">
    <location>
        <begin position="795"/>
        <end position="848"/>
    </location>
</feature>
<accession>A1SRM4</accession>
<evidence type="ECO:0000259" key="7">
    <source>
        <dbReference type="PROSITE" id="PS50887"/>
    </source>
</evidence>
<dbReference type="SMART" id="SM00091">
    <property type="entry name" value="PAS"/>
    <property type="match status" value="5"/>
</dbReference>
<dbReference type="Gene3D" id="6.10.340.10">
    <property type="match status" value="1"/>
</dbReference>
<dbReference type="Proteomes" id="UP000000639">
    <property type="component" value="Chromosome"/>
</dbReference>
<evidence type="ECO:0000256" key="3">
    <source>
        <dbReference type="SAM" id="Phobius"/>
    </source>
</evidence>
<feature type="coiled-coil region" evidence="2">
    <location>
        <begin position="651"/>
        <end position="678"/>
    </location>
</feature>
<evidence type="ECO:0000256" key="1">
    <source>
        <dbReference type="ARBA" id="ARBA00001946"/>
    </source>
</evidence>
<feature type="domain" description="PAC" evidence="5">
    <location>
        <begin position="359"/>
        <end position="411"/>
    </location>
</feature>
<dbReference type="PROSITE" id="PS50113">
    <property type="entry name" value="PAC"/>
    <property type="match status" value="4"/>
</dbReference>
<dbReference type="InterPro" id="IPR003660">
    <property type="entry name" value="HAMP_dom"/>
</dbReference>
<dbReference type="Pfam" id="PF00672">
    <property type="entry name" value="HAMP"/>
    <property type="match status" value="1"/>
</dbReference>
<dbReference type="STRING" id="357804.Ping_0273"/>
<dbReference type="PANTHER" id="PTHR44757:SF2">
    <property type="entry name" value="BIOFILM ARCHITECTURE MAINTENANCE PROTEIN MBAA"/>
    <property type="match status" value="1"/>
</dbReference>
<feature type="domain" description="PAS" evidence="4">
    <location>
        <begin position="283"/>
        <end position="357"/>
    </location>
</feature>
<dbReference type="SMART" id="SM00086">
    <property type="entry name" value="PAC"/>
    <property type="match status" value="5"/>
</dbReference>
<sequence length="1078" mass="122897">MSLTSWFRNISIRRKLIVISFFSITAATLLAILLSTLMQWSMLREDLIKNVSAQASIIAASSANELASNDREAAQKIVAVVVNINNIEFAGILDKKGNNFALYLRPGVTIAAHSHQGEKGASQIQNAAYIEISLPVLLDQEQIGRIHVRSDMNPVYHKLKLNILIIVVSAAGAFLLVVLMLMRLLPVITKPLQDLVGLMEIVSRDNNFTLRAKLSGTVEIDMLAKGFNAMLAQLQIFDNAFIQNSQHLEDEVAQGTEQFLESDTQLEKELVEHKLGKQKLKNVNEQLSALLNSLPIAVYRSRAEGDFAMIYMSPNVLSFTDYEPKDFIEQSDLWLTRLHPDDAEKMTSEMELLFEKEAHVYEYRWMRADGTYIWIQDSLRIIPEEDGIPLHLAGMWQDITTRKKVEEQLRKREFAYRTLTQNLPGIVYRLFVDEGHRMEFYNEMVLQTTGYRADELTDSSIKPLILDEDRPAVMAKVMLAVKEQCPFTVEYRLKHKNGTICWMVEYGMPVYEDRNVLLYIDGLIFDITDRKVAEEDSHKQQELTNLIIEAIPMRVFWKDQNLRFLGCNTLFAKDAGYIKPEELIGKNDFDMAWKDQADLYHSDDRQVVDSGTPKLSFDEPQTTPDGRQIWLRTSKVPLHNDAHQSIGILGIYEMITEYKQLELKLRESEERFRNVTELTSDWVWQIDQNGIYVYSGGKSRDLLGYEPEEVYGNTLFDFMSPEEGARVGAIFKKLTCEQKPFSFMENTILHKDGHQVILETSGVPLFSDDGIFQGFFGTEHDITERKQAKEALEESEYKFRTILDVAADGVCLVDKQTRKFIQGNNAICKMLGYRDDELYELGIEDIHPAEALAEVFLQFNKKRQGEIIVVPNIPVKRKNGSIFLADISSAAIILDGRTIMVGFFHDVTERKKVEEEIKLLATTDSLTGIANRRAFSTHLASELERSNRYGTPLSLVMFDIDYFKKVNDNFGHDAGDDVLQALSELVKRNIRAVDIVARWGGEEFMLLMPESDISAATAAIEKLRREISDFPFGQVGSLTVSFGITVFVLNEDSKVFLKRVDDALYQAKEKGRNRVEIL</sequence>
<dbReference type="GO" id="GO:0007165">
    <property type="term" value="P:signal transduction"/>
    <property type="evidence" value="ECO:0007669"/>
    <property type="project" value="InterPro"/>
</dbReference>
<protein>
    <submittedName>
        <fullName evidence="8">Diguanylate cyclase with PAS/PAC sensor</fullName>
    </submittedName>
</protein>
<dbReference type="PROSITE" id="PS50112">
    <property type="entry name" value="PAS"/>
    <property type="match status" value="4"/>
</dbReference>
<feature type="transmembrane region" description="Helical" evidence="3">
    <location>
        <begin position="161"/>
        <end position="185"/>
    </location>
</feature>
<keyword evidence="2" id="KW-0175">Coiled coil</keyword>
<dbReference type="InterPro" id="IPR033417">
    <property type="entry name" value="CHASE8"/>
</dbReference>
<dbReference type="SUPFAM" id="SSF55073">
    <property type="entry name" value="Nucleotide cyclase"/>
    <property type="match status" value="1"/>
</dbReference>
<evidence type="ECO:0000313" key="9">
    <source>
        <dbReference type="Proteomes" id="UP000000639"/>
    </source>
</evidence>
<dbReference type="PROSITE" id="PS50885">
    <property type="entry name" value="HAMP"/>
    <property type="match status" value="1"/>
</dbReference>
<keyword evidence="9" id="KW-1185">Reference proteome</keyword>
<dbReference type="GO" id="GO:0016020">
    <property type="term" value="C:membrane"/>
    <property type="evidence" value="ECO:0007669"/>
    <property type="project" value="InterPro"/>
</dbReference>
<evidence type="ECO:0000313" key="8">
    <source>
        <dbReference type="EMBL" id="ABM02139.1"/>
    </source>
</evidence>
<feature type="transmembrane region" description="Helical" evidence="3">
    <location>
        <begin position="16"/>
        <end position="37"/>
    </location>
</feature>
<dbReference type="InterPro" id="IPR013656">
    <property type="entry name" value="PAS_4"/>
</dbReference>
<dbReference type="Gene3D" id="3.30.70.270">
    <property type="match status" value="1"/>
</dbReference>
<dbReference type="InterPro" id="IPR043128">
    <property type="entry name" value="Rev_trsase/Diguanyl_cyclase"/>
</dbReference>
<dbReference type="eggNOG" id="COG3706">
    <property type="taxonomic scope" value="Bacteria"/>
</dbReference>
<dbReference type="InterPro" id="IPR001610">
    <property type="entry name" value="PAC"/>
</dbReference>
<dbReference type="Pfam" id="PF17152">
    <property type="entry name" value="CHASE8"/>
    <property type="match status" value="1"/>
</dbReference>
<dbReference type="Pfam" id="PF00990">
    <property type="entry name" value="GGDEF"/>
    <property type="match status" value="1"/>
</dbReference>
<evidence type="ECO:0000259" key="4">
    <source>
        <dbReference type="PROSITE" id="PS50112"/>
    </source>
</evidence>
<dbReference type="AlphaFoldDB" id="A1SRM4"/>
<dbReference type="eggNOG" id="COG2202">
    <property type="taxonomic scope" value="Bacteria"/>
</dbReference>
<name>A1SRM4_PSYIN</name>
<dbReference type="Pfam" id="PF08447">
    <property type="entry name" value="PAS_3"/>
    <property type="match status" value="2"/>
</dbReference>
<dbReference type="SMART" id="SM00267">
    <property type="entry name" value="GGDEF"/>
    <property type="match status" value="1"/>
</dbReference>
<dbReference type="RefSeq" id="WP_011768698.1">
    <property type="nucleotide sequence ID" value="NC_008709.1"/>
</dbReference>
<keyword evidence="3" id="KW-0472">Membrane</keyword>
<dbReference type="PROSITE" id="PS50887">
    <property type="entry name" value="GGDEF"/>
    <property type="match status" value="1"/>
</dbReference>
<evidence type="ECO:0000259" key="5">
    <source>
        <dbReference type="PROSITE" id="PS50113"/>
    </source>
</evidence>
<evidence type="ECO:0000256" key="2">
    <source>
        <dbReference type="SAM" id="Coils"/>
    </source>
</evidence>
<dbReference type="Gene3D" id="3.30.450.20">
    <property type="entry name" value="PAS domain"/>
    <property type="match status" value="5"/>
</dbReference>
<gene>
    <name evidence="8" type="ordered locus">Ping_0273</name>
</gene>
<dbReference type="NCBIfam" id="TIGR00229">
    <property type="entry name" value="sensory_box"/>
    <property type="match status" value="5"/>
</dbReference>
<dbReference type="InterPro" id="IPR000160">
    <property type="entry name" value="GGDEF_dom"/>
</dbReference>
<dbReference type="FunFam" id="3.30.70.270:FF:000001">
    <property type="entry name" value="Diguanylate cyclase domain protein"/>
    <property type="match status" value="1"/>
</dbReference>
<dbReference type="SUPFAM" id="SSF55785">
    <property type="entry name" value="PYP-like sensor domain (PAS domain)"/>
    <property type="match status" value="5"/>
</dbReference>
<feature type="domain" description="HAMP" evidence="6">
    <location>
        <begin position="188"/>
        <end position="239"/>
    </location>
</feature>
<dbReference type="KEGG" id="pin:Ping_0273"/>
<keyword evidence="3" id="KW-0812">Transmembrane</keyword>
<dbReference type="OrthoDB" id="5620448at2"/>
<dbReference type="CDD" id="cd06225">
    <property type="entry name" value="HAMP"/>
    <property type="match status" value="1"/>
</dbReference>
<dbReference type="EMBL" id="CP000510">
    <property type="protein sequence ID" value="ABM02139.1"/>
    <property type="molecule type" value="Genomic_DNA"/>
</dbReference>
<comment type="cofactor">
    <cofactor evidence="1">
        <name>Mg(2+)</name>
        <dbReference type="ChEBI" id="CHEBI:18420"/>
    </cofactor>
</comment>
<dbReference type="InterPro" id="IPR013655">
    <property type="entry name" value="PAS_fold_3"/>
</dbReference>
<feature type="domain" description="PAC" evidence="5">
    <location>
        <begin position="615"/>
        <end position="667"/>
    </location>
</feature>
<proteinExistence type="predicted"/>
<dbReference type="eggNOG" id="COG3850">
    <property type="taxonomic scope" value="Bacteria"/>
</dbReference>
<reference evidence="8 9" key="1">
    <citation type="submission" date="2007-01" db="EMBL/GenBank/DDBJ databases">
        <title>Complete sequence of Psychromonas ingrahamii 37.</title>
        <authorList>
            <consortium name="US DOE Joint Genome Institute"/>
            <person name="Copeland A."/>
            <person name="Lucas S."/>
            <person name="Lapidus A."/>
            <person name="Barry K."/>
            <person name="Detter J.C."/>
            <person name="Glavina del Rio T."/>
            <person name="Hammon N."/>
            <person name="Israni S."/>
            <person name="Dalin E."/>
            <person name="Tice H."/>
            <person name="Pitluck S."/>
            <person name="Thompson L.S."/>
            <person name="Brettin T."/>
            <person name="Bruce D."/>
            <person name="Han C."/>
            <person name="Tapia R."/>
            <person name="Schmutz J."/>
            <person name="Larimer F."/>
            <person name="Land M."/>
            <person name="Hauser L."/>
            <person name="Kyrpides N."/>
            <person name="Ivanova N."/>
            <person name="Staley J."/>
            <person name="Richardson P."/>
        </authorList>
    </citation>
    <scope>NUCLEOTIDE SEQUENCE [LARGE SCALE GENOMIC DNA]</scope>
    <source>
        <strain evidence="8 9">37</strain>
    </source>
</reference>
<feature type="domain" description="PAC" evidence="5">
    <location>
        <begin position="742"/>
        <end position="794"/>
    </location>
</feature>
<dbReference type="InterPro" id="IPR052155">
    <property type="entry name" value="Biofilm_reg_signaling"/>
</dbReference>